<proteinExistence type="predicted"/>
<evidence type="ECO:0000313" key="2">
    <source>
        <dbReference type="EMBL" id="CCI44881.1"/>
    </source>
</evidence>
<protein>
    <submittedName>
        <fullName evidence="2">Uncharacterized protein</fullName>
    </submittedName>
</protein>
<dbReference type="Proteomes" id="UP000053237">
    <property type="component" value="Unassembled WGS sequence"/>
</dbReference>
<accession>A0A024GDH0</accession>
<dbReference type="EMBL" id="CAIX01000081">
    <property type="protein sequence ID" value="CCI44881.1"/>
    <property type="molecule type" value="Genomic_DNA"/>
</dbReference>
<keyword evidence="3" id="KW-1185">Reference proteome</keyword>
<evidence type="ECO:0000256" key="1">
    <source>
        <dbReference type="SAM" id="MobiDB-lite"/>
    </source>
</evidence>
<dbReference type="InParanoid" id="A0A024GDH0"/>
<name>A0A024GDH0_9STRA</name>
<sequence>MIEASTAANGYNSVKRVPTTFPKGNRDVASSPSIPFPGGSNRRRACSQKTMGFHTPVVHSSPSPSRPVSVTSFRLNSPHIMSSSREQVVNLSLNLKF</sequence>
<reference evidence="2 3" key="1">
    <citation type="submission" date="2012-05" db="EMBL/GenBank/DDBJ databases">
        <title>Recombination and specialization in a pathogen metapopulation.</title>
        <authorList>
            <person name="Gardiner A."/>
            <person name="Kemen E."/>
            <person name="Schultz-Larsen T."/>
            <person name="MacLean D."/>
            <person name="Van Oosterhout C."/>
            <person name="Jones J.D.G."/>
        </authorList>
    </citation>
    <scope>NUCLEOTIDE SEQUENCE [LARGE SCALE GENOMIC DNA]</scope>
    <source>
        <strain evidence="2 3">Ac Nc2</strain>
    </source>
</reference>
<evidence type="ECO:0000313" key="3">
    <source>
        <dbReference type="Proteomes" id="UP000053237"/>
    </source>
</evidence>
<organism evidence="2 3">
    <name type="scientific">Albugo candida</name>
    <dbReference type="NCBI Taxonomy" id="65357"/>
    <lineage>
        <taxon>Eukaryota</taxon>
        <taxon>Sar</taxon>
        <taxon>Stramenopiles</taxon>
        <taxon>Oomycota</taxon>
        <taxon>Peronosporomycetes</taxon>
        <taxon>Albuginales</taxon>
        <taxon>Albuginaceae</taxon>
        <taxon>Albugo</taxon>
    </lineage>
</organism>
<dbReference type="AlphaFoldDB" id="A0A024GDH0"/>
<feature type="region of interest" description="Disordered" evidence="1">
    <location>
        <begin position="1"/>
        <end position="45"/>
    </location>
</feature>
<comment type="caution">
    <text evidence="2">The sequence shown here is derived from an EMBL/GenBank/DDBJ whole genome shotgun (WGS) entry which is preliminary data.</text>
</comment>
<gene>
    <name evidence="2" type="ORF">BN9_057050</name>
</gene>
<feature type="compositionally biased region" description="Polar residues" evidence="1">
    <location>
        <begin position="1"/>
        <end position="12"/>
    </location>
</feature>